<dbReference type="Proteomes" id="UP000237000">
    <property type="component" value="Unassembled WGS sequence"/>
</dbReference>
<evidence type="ECO:0000313" key="2">
    <source>
        <dbReference type="Proteomes" id="UP000237000"/>
    </source>
</evidence>
<dbReference type="EMBL" id="JXTC01000131">
    <property type="protein sequence ID" value="PON86518.1"/>
    <property type="molecule type" value="Genomic_DNA"/>
</dbReference>
<sequence>MAKTCETMAGKPSLGAPLKYIVRDDMSWRSLLYLRLVVLVVR</sequence>
<comment type="caution">
    <text evidence="1">The sequence shown here is derived from an EMBL/GenBank/DDBJ whole genome shotgun (WGS) entry which is preliminary data.</text>
</comment>
<protein>
    <submittedName>
        <fullName evidence="1">Uncharacterized protein</fullName>
    </submittedName>
</protein>
<gene>
    <name evidence="1" type="ORF">TorRG33x02_177120</name>
</gene>
<evidence type="ECO:0000313" key="1">
    <source>
        <dbReference type="EMBL" id="PON86518.1"/>
    </source>
</evidence>
<dbReference type="AlphaFoldDB" id="A0A2P5ELS4"/>
<reference evidence="2" key="1">
    <citation type="submission" date="2016-06" db="EMBL/GenBank/DDBJ databases">
        <title>Parallel loss of symbiosis genes in relatives of nitrogen-fixing non-legume Parasponia.</title>
        <authorList>
            <person name="Van Velzen R."/>
            <person name="Holmer R."/>
            <person name="Bu F."/>
            <person name="Rutten L."/>
            <person name="Van Zeijl A."/>
            <person name="Liu W."/>
            <person name="Santuari L."/>
            <person name="Cao Q."/>
            <person name="Sharma T."/>
            <person name="Shen D."/>
            <person name="Roswanjaya Y."/>
            <person name="Wardhani T."/>
            <person name="Kalhor M.S."/>
            <person name="Jansen J."/>
            <person name="Van den Hoogen J."/>
            <person name="Gungor B."/>
            <person name="Hartog M."/>
            <person name="Hontelez J."/>
            <person name="Verver J."/>
            <person name="Yang W.-C."/>
            <person name="Schijlen E."/>
            <person name="Repin R."/>
            <person name="Schilthuizen M."/>
            <person name="Schranz E."/>
            <person name="Heidstra R."/>
            <person name="Miyata K."/>
            <person name="Fedorova E."/>
            <person name="Kohlen W."/>
            <person name="Bisseling T."/>
            <person name="Smit S."/>
            <person name="Geurts R."/>
        </authorList>
    </citation>
    <scope>NUCLEOTIDE SEQUENCE [LARGE SCALE GENOMIC DNA]</scope>
    <source>
        <strain evidence="2">cv. RG33-2</strain>
    </source>
</reference>
<accession>A0A2P5ELS4</accession>
<keyword evidence="2" id="KW-1185">Reference proteome</keyword>
<name>A0A2P5ELS4_TREOI</name>
<organism evidence="1 2">
    <name type="scientific">Trema orientale</name>
    <name type="common">Charcoal tree</name>
    <name type="synonym">Celtis orientalis</name>
    <dbReference type="NCBI Taxonomy" id="63057"/>
    <lineage>
        <taxon>Eukaryota</taxon>
        <taxon>Viridiplantae</taxon>
        <taxon>Streptophyta</taxon>
        <taxon>Embryophyta</taxon>
        <taxon>Tracheophyta</taxon>
        <taxon>Spermatophyta</taxon>
        <taxon>Magnoliopsida</taxon>
        <taxon>eudicotyledons</taxon>
        <taxon>Gunneridae</taxon>
        <taxon>Pentapetalae</taxon>
        <taxon>rosids</taxon>
        <taxon>fabids</taxon>
        <taxon>Rosales</taxon>
        <taxon>Cannabaceae</taxon>
        <taxon>Trema</taxon>
    </lineage>
</organism>
<dbReference type="InParanoid" id="A0A2P5ELS4"/>
<proteinExistence type="predicted"/>